<protein>
    <submittedName>
        <fullName evidence="4">Putative HTH-type transcriptional regulator YobV</fullName>
    </submittedName>
</protein>
<keyword evidence="1" id="KW-0805">Transcription regulation</keyword>
<keyword evidence="2" id="KW-0804">Transcription</keyword>
<evidence type="ECO:0000256" key="1">
    <source>
        <dbReference type="ARBA" id="ARBA00023015"/>
    </source>
</evidence>
<dbReference type="Pfam" id="PF25583">
    <property type="entry name" value="WCX"/>
    <property type="match status" value="1"/>
</dbReference>
<organism evidence="4 5">
    <name type="scientific">Deinococcus cellulosilyticus (strain DSM 18568 / NBRC 106333 / KACC 11606 / 5516J-15)</name>
    <dbReference type="NCBI Taxonomy" id="1223518"/>
    <lineage>
        <taxon>Bacteria</taxon>
        <taxon>Thermotogati</taxon>
        <taxon>Deinococcota</taxon>
        <taxon>Deinococci</taxon>
        <taxon>Deinococcales</taxon>
        <taxon>Deinococcaceae</taxon>
        <taxon>Deinococcus</taxon>
    </lineage>
</organism>
<keyword evidence="5" id="KW-1185">Reference proteome</keyword>
<dbReference type="Pfam" id="PF08279">
    <property type="entry name" value="HTH_11"/>
    <property type="match status" value="1"/>
</dbReference>
<dbReference type="Pfam" id="PF13280">
    <property type="entry name" value="WYL"/>
    <property type="match status" value="1"/>
</dbReference>
<evidence type="ECO:0000313" key="4">
    <source>
        <dbReference type="EMBL" id="GEM47331.1"/>
    </source>
</evidence>
<dbReference type="InterPro" id="IPR028349">
    <property type="entry name" value="PafC-like"/>
</dbReference>
<dbReference type="PROSITE" id="PS52050">
    <property type="entry name" value="WYL"/>
    <property type="match status" value="1"/>
</dbReference>
<evidence type="ECO:0000256" key="2">
    <source>
        <dbReference type="ARBA" id="ARBA00023163"/>
    </source>
</evidence>
<dbReference type="AlphaFoldDB" id="A0A511N4L3"/>
<evidence type="ECO:0000313" key="5">
    <source>
        <dbReference type="Proteomes" id="UP000321306"/>
    </source>
</evidence>
<sequence>MLGMDRLTRLLGMLTLLMGTERITAAELAERFQVSKRTIYRDIAVLEEAGIPVVLFPGKSGGIGVMEGYALDRTILSQSEVLNLMRLMNSFVQLPMGMEQVQIYEKLQLLLRKNHPEGQPAGMQEIVIDHTSWSSTSVDLEKHNLLLQAIRKRQKVKFQYHKPTSEQPEERTVEPYSLILKTGYWYLLGFCCSRQDFRQFRFSRIGQLQELSECFEPRAVPQEMLNIQENWFRRTPPIQIRFAVDREGIPRITEWFGVNALKHREEGRAIFEFSAPEDEWLYGLLLQLGDQVEILSPPHLRDVICQKALRVYERYQKLTS</sequence>
<dbReference type="PROSITE" id="PS51000">
    <property type="entry name" value="HTH_DEOR_2"/>
    <property type="match status" value="1"/>
</dbReference>
<dbReference type="GO" id="GO:0003700">
    <property type="term" value="F:DNA-binding transcription factor activity"/>
    <property type="evidence" value="ECO:0007669"/>
    <property type="project" value="InterPro"/>
</dbReference>
<evidence type="ECO:0000259" key="3">
    <source>
        <dbReference type="PROSITE" id="PS51000"/>
    </source>
</evidence>
<dbReference type="PANTHER" id="PTHR34580:SF1">
    <property type="entry name" value="PROTEIN PAFC"/>
    <property type="match status" value="1"/>
</dbReference>
<dbReference type="OrthoDB" id="9815009at2"/>
<dbReference type="InterPro" id="IPR013196">
    <property type="entry name" value="HTH_11"/>
</dbReference>
<dbReference type="InterPro" id="IPR001034">
    <property type="entry name" value="DeoR_HTH"/>
</dbReference>
<dbReference type="PANTHER" id="PTHR34580">
    <property type="match status" value="1"/>
</dbReference>
<feature type="domain" description="HTH deoR-type" evidence="3">
    <location>
        <begin position="6"/>
        <end position="61"/>
    </location>
</feature>
<proteinExistence type="predicted"/>
<dbReference type="Proteomes" id="UP000321306">
    <property type="component" value="Unassembled WGS sequence"/>
</dbReference>
<comment type="caution">
    <text evidence="4">The sequence shown here is derived from an EMBL/GenBank/DDBJ whole genome shotgun (WGS) entry which is preliminary data.</text>
</comment>
<dbReference type="EMBL" id="BJXB01000013">
    <property type="protein sequence ID" value="GEM47331.1"/>
    <property type="molecule type" value="Genomic_DNA"/>
</dbReference>
<dbReference type="InterPro" id="IPR026881">
    <property type="entry name" value="WYL_dom"/>
</dbReference>
<reference evidence="4 5" key="1">
    <citation type="submission" date="2019-07" db="EMBL/GenBank/DDBJ databases">
        <title>Whole genome shotgun sequence of Deinococcus cellulosilyticus NBRC 106333.</title>
        <authorList>
            <person name="Hosoyama A."/>
            <person name="Uohara A."/>
            <person name="Ohji S."/>
            <person name="Ichikawa N."/>
        </authorList>
    </citation>
    <scope>NUCLEOTIDE SEQUENCE [LARGE SCALE GENOMIC DNA]</scope>
    <source>
        <strain evidence="4 5">NBRC 106333</strain>
    </source>
</reference>
<dbReference type="PIRSF" id="PIRSF016838">
    <property type="entry name" value="PafC"/>
    <property type="match status" value="1"/>
</dbReference>
<dbReference type="InterPro" id="IPR036388">
    <property type="entry name" value="WH-like_DNA-bd_sf"/>
</dbReference>
<dbReference type="InterPro" id="IPR051534">
    <property type="entry name" value="CBASS_pafABC_assoc_protein"/>
</dbReference>
<name>A0A511N4L3_DEIC1</name>
<dbReference type="InterPro" id="IPR057727">
    <property type="entry name" value="WCX_dom"/>
</dbReference>
<accession>A0A511N4L3</accession>
<dbReference type="InterPro" id="IPR036390">
    <property type="entry name" value="WH_DNA-bd_sf"/>
</dbReference>
<gene>
    <name evidence="4" type="primary">yobV</name>
    <name evidence="4" type="ORF">DC3_29660</name>
</gene>
<dbReference type="Gene3D" id="1.10.10.10">
    <property type="entry name" value="Winged helix-like DNA-binding domain superfamily/Winged helix DNA-binding domain"/>
    <property type="match status" value="1"/>
</dbReference>
<dbReference type="SUPFAM" id="SSF46785">
    <property type="entry name" value="Winged helix' DNA-binding domain"/>
    <property type="match status" value="1"/>
</dbReference>